<organism evidence="15">
    <name type="scientific">marine metagenome</name>
    <dbReference type="NCBI Taxonomy" id="408172"/>
    <lineage>
        <taxon>unclassified sequences</taxon>
        <taxon>metagenomes</taxon>
        <taxon>ecological metagenomes</taxon>
    </lineage>
</organism>
<dbReference type="Pfam" id="PF01326">
    <property type="entry name" value="PPDK_N"/>
    <property type="match status" value="1"/>
</dbReference>
<keyword evidence="9" id="KW-0418">Kinase</keyword>
<evidence type="ECO:0000256" key="13">
    <source>
        <dbReference type="ARBA" id="ARBA00047700"/>
    </source>
</evidence>
<evidence type="ECO:0000256" key="4">
    <source>
        <dbReference type="ARBA" id="ARBA00007837"/>
    </source>
</evidence>
<comment type="similarity">
    <text evidence="4">Belongs to the PEP-utilizing enzyme family.</text>
</comment>
<evidence type="ECO:0000256" key="11">
    <source>
        <dbReference type="ARBA" id="ARBA00022842"/>
    </source>
</evidence>
<protein>
    <recommendedName>
        <fullName evidence="5">pyruvate, water dikinase</fullName>
        <ecNumber evidence="5">2.7.9.2</ecNumber>
    </recommendedName>
    <alternativeName>
        <fullName evidence="12">Pyruvate, water dikinase</fullName>
    </alternativeName>
</protein>
<accession>A0A381XUC7</accession>
<dbReference type="EMBL" id="UINC01016318">
    <property type="protein sequence ID" value="SVA68021.1"/>
    <property type="molecule type" value="Genomic_DNA"/>
</dbReference>
<keyword evidence="6" id="KW-0808">Transferase</keyword>
<dbReference type="GO" id="GO:0006094">
    <property type="term" value="P:gluconeogenesis"/>
    <property type="evidence" value="ECO:0007669"/>
    <property type="project" value="UniProtKB-UniPathway"/>
</dbReference>
<evidence type="ECO:0000259" key="14">
    <source>
        <dbReference type="Pfam" id="PF01326"/>
    </source>
</evidence>
<keyword evidence="7" id="KW-0479">Metal-binding</keyword>
<dbReference type="GO" id="GO:0005524">
    <property type="term" value="F:ATP binding"/>
    <property type="evidence" value="ECO:0007669"/>
    <property type="project" value="UniProtKB-KW"/>
</dbReference>
<comment type="catalytic activity">
    <reaction evidence="13">
        <text>pyruvate + ATP + H2O = phosphoenolpyruvate + AMP + phosphate + 2 H(+)</text>
        <dbReference type="Rhea" id="RHEA:11364"/>
        <dbReference type="ChEBI" id="CHEBI:15361"/>
        <dbReference type="ChEBI" id="CHEBI:15377"/>
        <dbReference type="ChEBI" id="CHEBI:15378"/>
        <dbReference type="ChEBI" id="CHEBI:30616"/>
        <dbReference type="ChEBI" id="CHEBI:43474"/>
        <dbReference type="ChEBI" id="CHEBI:58702"/>
        <dbReference type="ChEBI" id="CHEBI:456215"/>
        <dbReference type="EC" id="2.7.9.2"/>
    </reaction>
</comment>
<feature type="domain" description="Pyruvate phosphate dikinase AMP/ATP-binding" evidence="14">
    <location>
        <begin position="27"/>
        <end position="143"/>
    </location>
</feature>
<gene>
    <name evidence="15" type="ORF">METZ01_LOCUS120875</name>
</gene>
<dbReference type="PANTHER" id="PTHR43030:SF1">
    <property type="entry name" value="PHOSPHOENOLPYRUVATE SYNTHASE"/>
    <property type="match status" value="1"/>
</dbReference>
<feature type="non-terminal residue" evidence="15">
    <location>
        <position position="143"/>
    </location>
</feature>
<reference evidence="15" key="1">
    <citation type="submission" date="2018-05" db="EMBL/GenBank/DDBJ databases">
        <authorList>
            <person name="Lanie J.A."/>
            <person name="Ng W.-L."/>
            <person name="Kazmierczak K.M."/>
            <person name="Andrzejewski T.M."/>
            <person name="Davidsen T.M."/>
            <person name="Wayne K.J."/>
            <person name="Tettelin H."/>
            <person name="Glass J.I."/>
            <person name="Rusch D."/>
            <person name="Podicherti R."/>
            <person name="Tsui H.-C.T."/>
            <person name="Winkler M.E."/>
        </authorList>
    </citation>
    <scope>NUCLEOTIDE SEQUENCE</scope>
</reference>
<comment type="cofactor">
    <cofactor evidence="1">
        <name>Mg(2+)</name>
        <dbReference type="ChEBI" id="CHEBI:18420"/>
    </cofactor>
</comment>
<dbReference type="Gene3D" id="3.30.1490.20">
    <property type="entry name" value="ATP-grasp fold, A domain"/>
    <property type="match status" value="1"/>
</dbReference>
<proteinExistence type="inferred from homology"/>
<evidence type="ECO:0000313" key="15">
    <source>
        <dbReference type="EMBL" id="SVA68021.1"/>
    </source>
</evidence>
<evidence type="ECO:0000256" key="2">
    <source>
        <dbReference type="ARBA" id="ARBA00002988"/>
    </source>
</evidence>
<evidence type="ECO:0000256" key="5">
    <source>
        <dbReference type="ARBA" id="ARBA00011996"/>
    </source>
</evidence>
<dbReference type="SUPFAM" id="SSF56059">
    <property type="entry name" value="Glutathione synthetase ATP-binding domain-like"/>
    <property type="match status" value="1"/>
</dbReference>
<dbReference type="EC" id="2.7.9.2" evidence="5"/>
<comment type="function">
    <text evidence="2">Catalyzes the phosphorylation of pyruvate to phosphoenolpyruvate.</text>
</comment>
<keyword evidence="11" id="KW-0460">Magnesium</keyword>
<evidence type="ECO:0000256" key="3">
    <source>
        <dbReference type="ARBA" id="ARBA00004742"/>
    </source>
</evidence>
<keyword evidence="10" id="KW-0067">ATP-binding</keyword>
<dbReference type="GO" id="GO:0008986">
    <property type="term" value="F:pyruvate, water dikinase activity"/>
    <property type="evidence" value="ECO:0007669"/>
    <property type="project" value="UniProtKB-EC"/>
</dbReference>
<dbReference type="InterPro" id="IPR013815">
    <property type="entry name" value="ATP_grasp_subdomain_1"/>
</dbReference>
<dbReference type="GO" id="GO:0046872">
    <property type="term" value="F:metal ion binding"/>
    <property type="evidence" value="ECO:0007669"/>
    <property type="project" value="UniProtKB-KW"/>
</dbReference>
<evidence type="ECO:0000256" key="1">
    <source>
        <dbReference type="ARBA" id="ARBA00001946"/>
    </source>
</evidence>
<dbReference type="PANTHER" id="PTHR43030">
    <property type="entry name" value="PHOSPHOENOLPYRUVATE SYNTHASE"/>
    <property type="match status" value="1"/>
</dbReference>
<dbReference type="InterPro" id="IPR002192">
    <property type="entry name" value="PPDK_AMP/ATP-bd"/>
</dbReference>
<evidence type="ECO:0000256" key="6">
    <source>
        <dbReference type="ARBA" id="ARBA00022679"/>
    </source>
</evidence>
<name>A0A381XUC7_9ZZZZ</name>
<dbReference type="UniPathway" id="UPA00138"/>
<sequence length="143" mass="14958">MSTSTVLGPAGSLVVHLGQPDASDPSAVGPKMARLTELRDWGASVPDAFCITTQVFESFLKNHGLEPRLKQQESIWTDGDTDSLVKASRQCQTAILAAGIEPATTQLIADAYQSLCHLSGDPSLPVAVRSSATGEDAADSSFA</sequence>
<evidence type="ECO:0000256" key="7">
    <source>
        <dbReference type="ARBA" id="ARBA00022723"/>
    </source>
</evidence>
<evidence type="ECO:0000256" key="10">
    <source>
        <dbReference type="ARBA" id="ARBA00022840"/>
    </source>
</evidence>
<dbReference type="AlphaFoldDB" id="A0A381XUC7"/>
<dbReference type="InterPro" id="IPR006319">
    <property type="entry name" value="PEP_synth"/>
</dbReference>
<evidence type="ECO:0000256" key="12">
    <source>
        <dbReference type="ARBA" id="ARBA00033470"/>
    </source>
</evidence>
<evidence type="ECO:0000256" key="9">
    <source>
        <dbReference type="ARBA" id="ARBA00022777"/>
    </source>
</evidence>
<evidence type="ECO:0000256" key="8">
    <source>
        <dbReference type="ARBA" id="ARBA00022741"/>
    </source>
</evidence>
<comment type="pathway">
    <text evidence="3">Carbohydrate biosynthesis; gluconeogenesis.</text>
</comment>
<keyword evidence="8" id="KW-0547">Nucleotide-binding</keyword>